<evidence type="ECO:0000256" key="3">
    <source>
        <dbReference type="ARBA" id="ARBA00022679"/>
    </source>
</evidence>
<accession>A0A0D8ZPG7</accession>
<dbReference type="OrthoDB" id="9800801at2"/>
<keyword evidence="3" id="KW-0808">Transferase</keyword>
<dbReference type="InterPro" id="IPR002052">
    <property type="entry name" value="DNA_methylase_N6_adenine_CS"/>
</dbReference>
<dbReference type="EMBL" id="JYON01000025">
    <property type="protein sequence ID" value="KJH70227.1"/>
    <property type="molecule type" value="Genomic_DNA"/>
</dbReference>
<dbReference type="STRING" id="1618023.UH38_18895"/>
<dbReference type="PRINTS" id="PR00506">
    <property type="entry name" value="D21N6MTFRASE"/>
</dbReference>
<dbReference type="GO" id="GO:0003677">
    <property type="term" value="F:DNA binding"/>
    <property type="evidence" value="ECO:0007669"/>
    <property type="project" value="InterPro"/>
</dbReference>
<dbReference type="REBASE" id="113171">
    <property type="entry name" value="M.Ccy595ORF18895P"/>
</dbReference>
<dbReference type="Pfam" id="PF01555">
    <property type="entry name" value="N6_N4_Mtase"/>
    <property type="match status" value="1"/>
</dbReference>
<evidence type="ECO:0000256" key="4">
    <source>
        <dbReference type="ARBA" id="ARBA00022691"/>
    </source>
</evidence>
<keyword evidence="2" id="KW-0489">Methyltransferase</keyword>
<dbReference type="GO" id="GO:0008170">
    <property type="term" value="F:N-methyltransferase activity"/>
    <property type="evidence" value="ECO:0007669"/>
    <property type="project" value="InterPro"/>
</dbReference>
<sequence length="624" mass="71613">MTVSILDKLKWNRLIWGDNLLAMQALLANGYAGKVDLIYIDPPFVSSADYSIQVIIEGKQVEKEASIIERLAYTDTWEGGIDSYLDMIYPRLQLMKRLLNDNGSIYIHLDWHISHYMKPILDEVFGADRFGNEIVWKRANAHSDGKQGRKAYGNISDTIFYYTKNPENYTFNTQYTSYSQDYIDDFYKHIDENGRRYQLTDITGPGGAAKGNPYYEVMGVWRHWRYSQEKMNQLIDEGRIIQTKFGTVPRYKRYLDEMPGVPIQNIWDDISALSSQAKERLGYPTQKPETLLERIIQTSSNEGDLVADFYVGSGTTLAVAERLNRRWIGCNLDKVGIQVSRNRLVNQDAKPFLLENIGNYQRHMIYLSGSKINEMQKIILKLYGAEPKSDRPDLGILTNDDNDPELAYVGYPDRPITAKKVIELAQDAQVLDGTGYKTLVVLAWDYDYNFSTELESRKKALSDRLKVEIKTLTIPPEIYNYLKKAKNENELDNLRDKIVFHEKPYLRVSKPEVRDAGNGNVTISISIDRYVLMDFPISDDKQKAELRKAIKDNFAALIDYWAIDWDYDGKTFRSMWQAIRGNGKQTKTVITKAESLELPAGKRTIAVRLVDVFGNDASATVEVK</sequence>
<reference evidence="6 7" key="1">
    <citation type="submission" date="2015-02" db="EMBL/GenBank/DDBJ databases">
        <title>Draft genome of a novel marine cyanobacterium (Chroococcales) isolated from South Atlantic Ocean.</title>
        <authorList>
            <person name="Rigonato J."/>
            <person name="Alvarenga D.O."/>
            <person name="Branco L.H."/>
            <person name="Varani A.M."/>
            <person name="Brandini F.P."/>
            <person name="Fiore M.F."/>
        </authorList>
    </citation>
    <scope>NUCLEOTIDE SEQUENCE [LARGE SCALE GENOMIC DNA]</scope>
    <source>
        <strain evidence="6 7">CENA595</strain>
    </source>
</reference>
<feature type="domain" description="DNA methylase N-4/N-6" evidence="5">
    <location>
        <begin position="35"/>
        <end position="335"/>
    </location>
</feature>
<dbReference type="GO" id="GO:0005737">
    <property type="term" value="C:cytoplasm"/>
    <property type="evidence" value="ECO:0007669"/>
    <property type="project" value="TreeGrafter"/>
</dbReference>
<keyword evidence="4" id="KW-0949">S-adenosyl-L-methionine</keyword>
<dbReference type="PROSITE" id="PS00092">
    <property type="entry name" value="N6_MTASE"/>
    <property type="match status" value="1"/>
</dbReference>
<organism evidence="6 7">
    <name type="scientific">Aliterella atlantica CENA595</name>
    <dbReference type="NCBI Taxonomy" id="1618023"/>
    <lineage>
        <taxon>Bacteria</taxon>
        <taxon>Bacillati</taxon>
        <taxon>Cyanobacteriota</taxon>
        <taxon>Cyanophyceae</taxon>
        <taxon>Chroococcidiopsidales</taxon>
        <taxon>Aliterellaceae</taxon>
        <taxon>Aliterella</taxon>
    </lineage>
</organism>
<evidence type="ECO:0000256" key="1">
    <source>
        <dbReference type="ARBA" id="ARBA00006594"/>
    </source>
</evidence>
<dbReference type="InterPro" id="IPR002941">
    <property type="entry name" value="DNA_methylase_N4/N6"/>
</dbReference>
<gene>
    <name evidence="6" type="ORF">UH38_18895</name>
</gene>
<evidence type="ECO:0000313" key="7">
    <source>
        <dbReference type="Proteomes" id="UP000032452"/>
    </source>
</evidence>
<dbReference type="InterPro" id="IPR029063">
    <property type="entry name" value="SAM-dependent_MTases_sf"/>
</dbReference>
<comment type="caution">
    <text evidence="6">The sequence shown here is derived from an EMBL/GenBank/DDBJ whole genome shotgun (WGS) entry which is preliminary data.</text>
</comment>
<name>A0A0D8ZPG7_9CYAN</name>
<protein>
    <recommendedName>
        <fullName evidence="5">DNA methylase N-4/N-6 domain-containing protein</fullName>
    </recommendedName>
</protein>
<dbReference type="PANTHER" id="PTHR13370:SF24">
    <property type="entry name" value="TYPE III RESTRICTION-MODIFICATION ENZYME STYLTI MOD SUBUNIT"/>
    <property type="match status" value="1"/>
</dbReference>
<evidence type="ECO:0000259" key="5">
    <source>
        <dbReference type="Pfam" id="PF01555"/>
    </source>
</evidence>
<dbReference type="RefSeq" id="WP_045056249.1">
    <property type="nucleotide sequence ID" value="NZ_CAWMDP010000018.1"/>
</dbReference>
<dbReference type="SUPFAM" id="SSF53335">
    <property type="entry name" value="S-adenosyl-L-methionine-dependent methyltransferases"/>
    <property type="match status" value="1"/>
</dbReference>
<proteinExistence type="inferred from homology"/>
<comment type="similarity">
    <text evidence="1">Belongs to the N(4)/N(6)-methyltransferase family.</text>
</comment>
<dbReference type="Gene3D" id="3.40.50.150">
    <property type="entry name" value="Vaccinia Virus protein VP39"/>
    <property type="match status" value="1"/>
</dbReference>
<dbReference type="Proteomes" id="UP000032452">
    <property type="component" value="Unassembled WGS sequence"/>
</dbReference>
<dbReference type="AlphaFoldDB" id="A0A0D8ZPG7"/>
<dbReference type="PANTHER" id="PTHR13370">
    <property type="entry name" value="RNA METHYLASE-RELATED"/>
    <property type="match status" value="1"/>
</dbReference>
<evidence type="ECO:0000313" key="6">
    <source>
        <dbReference type="EMBL" id="KJH70227.1"/>
    </source>
</evidence>
<evidence type="ECO:0000256" key="2">
    <source>
        <dbReference type="ARBA" id="ARBA00022603"/>
    </source>
</evidence>
<dbReference type="GO" id="GO:0032259">
    <property type="term" value="P:methylation"/>
    <property type="evidence" value="ECO:0007669"/>
    <property type="project" value="UniProtKB-KW"/>
</dbReference>
<keyword evidence="7" id="KW-1185">Reference proteome</keyword>
<dbReference type="InterPro" id="IPR002295">
    <property type="entry name" value="N4/N6-MTase_EcoPI_Mod-like"/>
</dbReference>
<dbReference type="PATRIC" id="fig|1618023.3.peg.1778"/>